<name>A0A9W9ZE31_9CNID</name>
<evidence type="ECO:0000256" key="3">
    <source>
        <dbReference type="ARBA" id="ARBA00010386"/>
    </source>
</evidence>
<feature type="domain" description="Pinin/SDK/MemA protein" evidence="23">
    <location>
        <begin position="135"/>
        <end position="258"/>
    </location>
</feature>
<comment type="similarity">
    <text evidence="3">Belongs to the pinin family.</text>
</comment>
<proteinExistence type="inferred from homology"/>
<dbReference type="GO" id="GO:0006397">
    <property type="term" value="P:mRNA processing"/>
    <property type="evidence" value="ECO:0007669"/>
    <property type="project" value="UniProtKB-KW"/>
</dbReference>
<evidence type="ECO:0000313" key="25">
    <source>
        <dbReference type="EMBL" id="KAJ7380013.1"/>
    </source>
</evidence>
<evidence type="ECO:0000256" key="6">
    <source>
        <dbReference type="ARBA" id="ARBA00022499"/>
    </source>
</evidence>
<feature type="domain" description="Pinin/SDK" evidence="24">
    <location>
        <begin position="3"/>
        <end position="130"/>
    </location>
</feature>
<dbReference type="InterPro" id="IPR006786">
    <property type="entry name" value="Pinin_SDK_MemA"/>
</dbReference>
<dbReference type="Pfam" id="PF04697">
    <property type="entry name" value="Pinin_SDK_N"/>
    <property type="match status" value="1"/>
</dbReference>
<dbReference type="GO" id="GO:0016607">
    <property type="term" value="C:nuclear speck"/>
    <property type="evidence" value="ECO:0007669"/>
    <property type="project" value="UniProtKB-SubCell"/>
</dbReference>
<dbReference type="GO" id="GO:0008380">
    <property type="term" value="P:RNA splicing"/>
    <property type="evidence" value="ECO:0007669"/>
    <property type="project" value="UniProtKB-KW"/>
</dbReference>
<reference evidence="25" key="1">
    <citation type="submission" date="2023-01" db="EMBL/GenBank/DDBJ databases">
        <title>Genome assembly of the deep-sea coral Lophelia pertusa.</title>
        <authorList>
            <person name="Herrera S."/>
            <person name="Cordes E."/>
        </authorList>
    </citation>
    <scope>NUCLEOTIDE SEQUENCE</scope>
    <source>
        <strain evidence="25">USNM1676648</strain>
        <tissue evidence="25">Polyp</tissue>
    </source>
</reference>
<evidence type="ECO:0000256" key="7">
    <source>
        <dbReference type="ARBA" id="ARBA00022553"/>
    </source>
</evidence>
<evidence type="ECO:0000256" key="10">
    <source>
        <dbReference type="ARBA" id="ARBA00022843"/>
    </source>
</evidence>
<dbReference type="InterPro" id="IPR006787">
    <property type="entry name" value="Pinin_SDK_N"/>
</dbReference>
<feature type="region of interest" description="Disordered" evidence="22">
    <location>
        <begin position="267"/>
        <end position="368"/>
    </location>
</feature>
<evidence type="ECO:0000259" key="24">
    <source>
        <dbReference type="Pfam" id="PF04697"/>
    </source>
</evidence>
<keyword evidence="15" id="KW-0238">DNA-binding</keyword>
<evidence type="ECO:0000256" key="4">
    <source>
        <dbReference type="ARBA" id="ARBA00020056"/>
    </source>
</evidence>
<evidence type="ECO:0000256" key="18">
    <source>
        <dbReference type="ARBA" id="ARBA00023187"/>
    </source>
</evidence>
<dbReference type="PANTHER" id="PTHR12707:SF0">
    <property type="entry name" value="PININ"/>
    <property type="match status" value="1"/>
</dbReference>
<feature type="compositionally biased region" description="Polar residues" evidence="22">
    <location>
        <begin position="111"/>
        <end position="121"/>
    </location>
</feature>
<keyword evidence="17" id="KW-0804">Transcription</keyword>
<comment type="caution">
    <text evidence="25">The sequence shown here is derived from an EMBL/GenBank/DDBJ whole genome shotgun (WGS) entry which is preliminary data.</text>
</comment>
<keyword evidence="26" id="KW-1185">Reference proteome</keyword>
<keyword evidence="14 21" id="KW-0175">Coiled coil</keyword>
<evidence type="ECO:0000313" key="26">
    <source>
        <dbReference type="Proteomes" id="UP001163046"/>
    </source>
</evidence>
<evidence type="ECO:0000259" key="23">
    <source>
        <dbReference type="Pfam" id="PF04696"/>
    </source>
</evidence>
<evidence type="ECO:0000256" key="20">
    <source>
        <dbReference type="ARBA" id="ARBA00025916"/>
    </source>
</evidence>
<dbReference type="GO" id="GO:0003677">
    <property type="term" value="F:DNA binding"/>
    <property type="evidence" value="ECO:0007669"/>
    <property type="project" value="UniProtKB-KW"/>
</dbReference>
<evidence type="ECO:0000256" key="22">
    <source>
        <dbReference type="SAM" id="MobiDB-lite"/>
    </source>
</evidence>
<evidence type="ECO:0000256" key="14">
    <source>
        <dbReference type="ARBA" id="ARBA00023054"/>
    </source>
</evidence>
<dbReference type="AlphaFoldDB" id="A0A9W9ZE31"/>
<dbReference type="GO" id="GO:0071013">
    <property type="term" value="C:catalytic step 2 spliceosome"/>
    <property type="evidence" value="ECO:0007669"/>
    <property type="project" value="TreeGrafter"/>
</dbReference>
<keyword evidence="6" id="KW-1017">Isopeptide bond</keyword>
<evidence type="ECO:0000256" key="1">
    <source>
        <dbReference type="ARBA" id="ARBA00004324"/>
    </source>
</evidence>
<comment type="subcellular location">
    <subcellularLocation>
        <location evidence="2">Cell junction</location>
        <location evidence="2">Desmosome</location>
    </subcellularLocation>
    <subcellularLocation>
        <location evidence="1">Nucleus speckle</location>
    </subcellularLocation>
</comment>
<evidence type="ECO:0000256" key="15">
    <source>
        <dbReference type="ARBA" id="ARBA00023125"/>
    </source>
</evidence>
<dbReference type="Pfam" id="PF04696">
    <property type="entry name" value="Pinin_SDK_memA"/>
    <property type="match status" value="1"/>
</dbReference>
<keyword evidence="18" id="KW-0508">mRNA splicing</keyword>
<evidence type="ECO:0000256" key="2">
    <source>
        <dbReference type="ARBA" id="ARBA00004568"/>
    </source>
</evidence>
<dbReference type="Proteomes" id="UP001163046">
    <property type="component" value="Unassembled WGS sequence"/>
</dbReference>
<dbReference type="OrthoDB" id="330772at2759"/>
<keyword evidence="10" id="KW-0832">Ubl conjugation</keyword>
<comment type="subunit">
    <text evidence="20">Found in a mRNA splicing-dependent exon junction complex (EJC). Found in a complex with SR proteins. Found in a mRNP complex with RNPS1. Component of the PSAP complex consisting of RNPS1, SAP18 and PNN. Interacts with PNISR, CTBP1, CTBP2, KRT8, KRT18, KRT19, PS1D/PNO40, PPIG, RNPS1, SFRS4 and SRRM2. Identified in the spliceosome C complex.</text>
</comment>
<keyword evidence="8" id="KW-0507">mRNA processing</keyword>
<evidence type="ECO:0000256" key="9">
    <source>
        <dbReference type="ARBA" id="ARBA00022728"/>
    </source>
</evidence>
<sequence>MASVADLQRDLELAREGLKSMDENIKKLTGRDPTEFRPAAGRRVMLKRDFAERSLGLGQGPAVKRRDSTGAQGRLRSRVVTTRTSQDRNRPSSRLDSEGEEDDDDADKPAIQSSVVATPTPSRLKRDVITKTDDKTKSRNRRMFGMLLGTLQKFKDDSSQKTDKDIRREEINKKLEAAEKKEKELLSSQRKELFTERRAKHAELRLLQRKVDMAELQEDWDKHGEKLSHFIMTKANPPIFFLPARLNDKTKKLLEESTRSVKRAMAKRRAEIEEEQELEEERIKNARLSVSNEGESEVKGRVESIEGGNDGNGDVEMKDESRGEAAEKERKRSESRDPENGVHEERSAREERQADKVDNMEEEDGEID</sequence>
<keyword evidence="7" id="KW-0597">Phosphoprotein</keyword>
<keyword evidence="5" id="KW-0488">Methylation</keyword>
<keyword evidence="19" id="KW-0539">Nucleus</keyword>
<accession>A0A9W9ZE31</accession>
<evidence type="ECO:0000256" key="8">
    <source>
        <dbReference type="ARBA" id="ARBA00022664"/>
    </source>
</evidence>
<evidence type="ECO:0000256" key="17">
    <source>
        <dbReference type="ARBA" id="ARBA00023163"/>
    </source>
</evidence>
<keyword evidence="16" id="KW-0010">Activator</keyword>
<feature type="compositionally biased region" description="Basic and acidic residues" evidence="22">
    <location>
        <begin position="85"/>
        <end position="97"/>
    </location>
</feature>
<organism evidence="25 26">
    <name type="scientific">Desmophyllum pertusum</name>
    <dbReference type="NCBI Taxonomy" id="174260"/>
    <lineage>
        <taxon>Eukaryota</taxon>
        <taxon>Metazoa</taxon>
        <taxon>Cnidaria</taxon>
        <taxon>Anthozoa</taxon>
        <taxon>Hexacorallia</taxon>
        <taxon>Scleractinia</taxon>
        <taxon>Caryophylliina</taxon>
        <taxon>Caryophylliidae</taxon>
        <taxon>Desmophyllum</taxon>
    </lineage>
</organism>
<feature type="coiled-coil region" evidence="21">
    <location>
        <begin position="161"/>
        <end position="192"/>
    </location>
</feature>
<feature type="region of interest" description="Disordered" evidence="22">
    <location>
        <begin position="20"/>
        <end position="124"/>
    </location>
</feature>
<dbReference type="GO" id="GO:0030057">
    <property type="term" value="C:desmosome"/>
    <property type="evidence" value="ECO:0007669"/>
    <property type="project" value="UniProtKB-SubCell"/>
</dbReference>
<keyword evidence="13" id="KW-0805">Transcription regulation</keyword>
<evidence type="ECO:0000256" key="12">
    <source>
        <dbReference type="ARBA" id="ARBA00022990"/>
    </source>
</evidence>
<dbReference type="InterPro" id="IPR039853">
    <property type="entry name" value="Pinin"/>
</dbReference>
<dbReference type="PANTHER" id="PTHR12707">
    <property type="entry name" value="PINN"/>
    <property type="match status" value="1"/>
</dbReference>
<evidence type="ECO:0000256" key="13">
    <source>
        <dbReference type="ARBA" id="ARBA00023015"/>
    </source>
</evidence>
<keyword evidence="9" id="KW-0747">Spliceosome</keyword>
<feature type="compositionally biased region" description="Basic and acidic residues" evidence="22">
    <location>
        <begin position="315"/>
        <end position="359"/>
    </location>
</feature>
<evidence type="ECO:0000256" key="5">
    <source>
        <dbReference type="ARBA" id="ARBA00022481"/>
    </source>
</evidence>
<keyword evidence="11" id="KW-0965">Cell junction</keyword>
<gene>
    <name evidence="25" type="ORF">OS493_012775</name>
</gene>
<feature type="compositionally biased region" description="Basic and acidic residues" evidence="22">
    <location>
        <begin position="20"/>
        <end position="35"/>
    </location>
</feature>
<evidence type="ECO:0000256" key="19">
    <source>
        <dbReference type="ARBA" id="ARBA00023242"/>
    </source>
</evidence>
<evidence type="ECO:0000256" key="21">
    <source>
        <dbReference type="SAM" id="Coils"/>
    </source>
</evidence>
<dbReference type="EMBL" id="MU826355">
    <property type="protein sequence ID" value="KAJ7380013.1"/>
    <property type="molecule type" value="Genomic_DNA"/>
</dbReference>
<keyword evidence="12" id="KW-0007">Acetylation</keyword>
<protein>
    <recommendedName>
        <fullName evidence="4">Pinin</fullName>
    </recommendedName>
</protein>
<evidence type="ECO:0000256" key="16">
    <source>
        <dbReference type="ARBA" id="ARBA00023159"/>
    </source>
</evidence>
<evidence type="ECO:0000256" key="11">
    <source>
        <dbReference type="ARBA" id="ARBA00022949"/>
    </source>
</evidence>